<dbReference type="Gene3D" id="3.30.160.60">
    <property type="entry name" value="Classic Zinc Finger"/>
    <property type="match status" value="4"/>
</dbReference>
<evidence type="ECO:0000256" key="8">
    <source>
        <dbReference type="ARBA" id="ARBA00023163"/>
    </source>
</evidence>
<dbReference type="PROSITE" id="PS50157">
    <property type="entry name" value="ZINC_FINGER_C2H2_2"/>
    <property type="match status" value="4"/>
</dbReference>
<evidence type="ECO:0000256" key="4">
    <source>
        <dbReference type="ARBA" id="ARBA00022771"/>
    </source>
</evidence>
<keyword evidence="6" id="KW-0805">Transcription regulation</keyword>
<dbReference type="InterPro" id="IPR050457">
    <property type="entry name" value="ZnFinger_BTB_dom_contain"/>
</dbReference>
<protein>
    <recommendedName>
        <fullName evidence="12">C2H2-type domain-containing protein</fullName>
    </recommendedName>
</protein>
<keyword evidence="14" id="KW-1185">Reference proteome</keyword>
<proteinExistence type="predicted"/>
<feature type="domain" description="C2H2-type" evidence="12">
    <location>
        <begin position="343"/>
        <end position="370"/>
    </location>
</feature>
<evidence type="ECO:0000256" key="7">
    <source>
        <dbReference type="ARBA" id="ARBA00023125"/>
    </source>
</evidence>
<sequence length="396" mass="43738">SDLEGGPGPMDQGNAVSLMTLGDMCGGDGLGSGAGAMLMKQSSSCTQDVRYKLRDLLANGAGTSSTGSNTTDLTDDLVGMDRYSEEEDLDGRERGRDRDGDRGASHREGFFCLFFLQLIEQIPVKLFFMCMCVCVCLELKSVPFFFFFFQDFYDEQGVFSESFWPQSEPPQPMAFNPRGRVNKPLTPPPTTQSINNQLLFQYPVSQSQPPPFYVGGPMGGIDSMAGAPPPAPMTPAPPPSTSSCSAGPSPSSQGSETSFDCTHCGKSLRSRKNYSKHMFIHSGQKPHQCSICWRSFSLRDYLLKHMVVHTGVRAFQCSMCGKRFTQKSSLNVHMRTHRAERTFQCNVCHRAFTHRTLLERHALQHAHHAPMLGPEIIYLEPGRASGWLGGTLFLSF</sequence>
<evidence type="ECO:0000256" key="10">
    <source>
        <dbReference type="PROSITE-ProRule" id="PRU00042"/>
    </source>
</evidence>
<evidence type="ECO:0000313" key="14">
    <source>
        <dbReference type="Proteomes" id="UP000261620"/>
    </source>
</evidence>
<keyword evidence="4 10" id="KW-0863">Zinc-finger</keyword>
<dbReference type="STRING" id="94237.ENSMMOP00000017934"/>
<dbReference type="InterPro" id="IPR013087">
    <property type="entry name" value="Znf_C2H2_type"/>
</dbReference>
<feature type="compositionally biased region" description="Basic and acidic residues" evidence="11">
    <location>
        <begin position="91"/>
        <end position="102"/>
    </location>
</feature>
<keyword evidence="2" id="KW-0479">Metal-binding</keyword>
<evidence type="ECO:0000256" key="9">
    <source>
        <dbReference type="ARBA" id="ARBA00023242"/>
    </source>
</evidence>
<dbReference type="PROSITE" id="PS00028">
    <property type="entry name" value="ZINC_FINGER_C2H2_1"/>
    <property type="match status" value="4"/>
</dbReference>
<feature type="compositionally biased region" description="Pro residues" evidence="11">
    <location>
        <begin position="227"/>
        <end position="240"/>
    </location>
</feature>
<reference evidence="13" key="1">
    <citation type="submission" date="2025-08" db="UniProtKB">
        <authorList>
            <consortium name="Ensembl"/>
        </authorList>
    </citation>
    <scope>IDENTIFICATION</scope>
</reference>
<accession>A0A3Q3X780</accession>
<feature type="region of interest" description="Disordered" evidence="11">
    <location>
        <begin position="223"/>
        <end position="259"/>
    </location>
</feature>
<evidence type="ECO:0000313" key="13">
    <source>
        <dbReference type="Ensembl" id="ENSMMOP00000017934.1"/>
    </source>
</evidence>
<name>A0A3Q3X780_MOLML</name>
<evidence type="ECO:0000256" key="6">
    <source>
        <dbReference type="ARBA" id="ARBA00023015"/>
    </source>
</evidence>
<keyword evidence="3" id="KW-0677">Repeat</keyword>
<evidence type="ECO:0000256" key="1">
    <source>
        <dbReference type="ARBA" id="ARBA00004123"/>
    </source>
</evidence>
<dbReference type="SUPFAM" id="SSF57667">
    <property type="entry name" value="beta-beta-alpha zinc fingers"/>
    <property type="match status" value="2"/>
</dbReference>
<dbReference type="Pfam" id="PF00096">
    <property type="entry name" value="zf-C2H2"/>
    <property type="match status" value="4"/>
</dbReference>
<evidence type="ECO:0000256" key="3">
    <source>
        <dbReference type="ARBA" id="ARBA00022737"/>
    </source>
</evidence>
<dbReference type="InterPro" id="IPR036236">
    <property type="entry name" value="Znf_C2H2_sf"/>
</dbReference>
<keyword evidence="8" id="KW-0804">Transcription</keyword>
<feature type="domain" description="C2H2-type" evidence="12">
    <location>
        <begin position="315"/>
        <end position="342"/>
    </location>
</feature>
<organism evidence="13 14">
    <name type="scientific">Mola mola</name>
    <name type="common">Ocean sunfish</name>
    <name type="synonym">Tetraodon mola</name>
    <dbReference type="NCBI Taxonomy" id="94237"/>
    <lineage>
        <taxon>Eukaryota</taxon>
        <taxon>Metazoa</taxon>
        <taxon>Chordata</taxon>
        <taxon>Craniata</taxon>
        <taxon>Vertebrata</taxon>
        <taxon>Euteleostomi</taxon>
        <taxon>Actinopterygii</taxon>
        <taxon>Neopterygii</taxon>
        <taxon>Teleostei</taxon>
        <taxon>Neoteleostei</taxon>
        <taxon>Acanthomorphata</taxon>
        <taxon>Eupercaria</taxon>
        <taxon>Tetraodontiformes</taxon>
        <taxon>Molidae</taxon>
        <taxon>Mola</taxon>
    </lineage>
</organism>
<evidence type="ECO:0000256" key="2">
    <source>
        <dbReference type="ARBA" id="ARBA00022723"/>
    </source>
</evidence>
<keyword evidence="5" id="KW-0862">Zinc</keyword>
<dbReference type="SMART" id="SM00355">
    <property type="entry name" value="ZnF_C2H2"/>
    <property type="match status" value="4"/>
</dbReference>
<keyword evidence="7" id="KW-0238">DNA-binding</keyword>
<dbReference type="Ensembl" id="ENSMMOT00000018225.1">
    <property type="protein sequence ID" value="ENSMMOP00000017934.1"/>
    <property type="gene ID" value="ENSMMOG00000013613.1"/>
</dbReference>
<feature type="compositionally biased region" description="Low complexity" evidence="11">
    <location>
        <begin position="241"/>
        <end position="252"/>
    </location>
</feature>
<evidence type="ECO:0000259" key="12">
    <source>
        <dbReference type="PROSITE" id="PS50157"/>
    </source>
</evidence>
<dbReference type="PANTHER" id="PTHR46105:SF22">
    <property type="entry name" value="ZINC FINGER AND BTB DOMAIN CONTAINING 45"/>
    <property type="match status" value="1"/>
</dbReference>
<comment type="subcellular location">
    <subcellularLocation>
        <location evidence="1">Nucleus</location>
    </subcellularLocation>
</comment>
<keyword evidence="9" id="KW-0539">Nucleus</keyword>
<evidence type="ECO:0000256" key="11">
    <source>
        <dbReference type="SAM" id="MobiDB-lite"/>
    </source>
</evidence>
<feature type="region of interest" description="Disordered" evidence="11">
    <location>
        <begin position="83"/>
        <end position="102"/>
    </location>
</feature>
<dbReference type="Proteomes" id="UP000261620">
    <property type="component" value="Unplaced"/>
</dbReference>
<dbReference type="FunFam" id="3.30.160.60:FF:000315">
    <property type="entry name" value="Zinc finger and BTB domain-containing protein 20"/>
    <property type="match status" value="1"/>
</dbReference>
<feature type="domain" description="C2H2-type" evidence="12">
    <location>
        <begin position="287"/>
        <end position="314"/>
    </location>
</feature>
<dbReference type="AlphaFoldDB" id="A0A3Q3X780"/>
<dbReference type="OMA" id="MANMSNH"/>
<dbReference type="GO" id="GO:0008270">
    <property type="term" value="F:zinc ion binding"/>
    <property type="evidence" value="ECO:0007669"/>
    <property type="project" value="UniProtKB-KW"/>
</dbReference>
<feature type="domain" description="C2H2-type" evidence="12">
    <location>
        <begin position="259"/>
        <end position="286"/>
    </location>
</feature>
<dbReference type="PANTHER" id="PTHR46105">
    <property type="entry name" value="AGAP004733-PA"/>
    <property type="match status" value="1"/>
</dbReference>
<dbReference type="GO" id="GO:0000978">
    <property type="term" value="F:RNA polymerase II cis-regulatory region sequence-specific DNA binding"/>
    <property type="evidence" value="ECO:0007669"/>
    <property type="project" value="TreeGrafter"/>
</dbReference>
<dbReference type="GO" id="GO:0000981">
    <property type="term" value="F:DNA-binding transcription factor activity, RNA polymerase II-specific"/>
    <property type="evidence" value="ECO:0007669"/>
    <property type="project" value="TreeGrafter"/>
</dbReference>
<evidence type="ECO:0000256" key="5">
    <source>
        <dbReference type="ARBA" id="ARBA00022833"/>
    </source>
</evidence>
<dbReference type="GO" id="GO:0005634">
    <property type="term" value="C:nucleus"/>
    <property type="evidence" value="ECO:0007669"/>
    <property type="project" value="UniProtKB-SubCell"/>
</dbReference>
<dbReference type="FunFam" id="3.30.160.60:FF:000304">
    <property type="entry name" value="Zinc finger and BTB domain-containing protein 20"/>
    <property type="match status" value="1"/>
</dbReference>
<reference evidence="13" key="2">
    <citation type="submission" date="2025-09" db="UniProtKB">
        <authorList>
            <consortium name="Ensembl"/>
        </authorList>
    </citation>
    <scope>IDENTIFICATION</scope>
</reference>